<gene>
    <name evidence="2" type="ORF">RHAB21_01133</name>
</gene>
<reference evidence="2 3" key="1">
    <citation type="submission" date="2020-11" db="EMBL/GenBank/DDBJ databases">
        <authorList>
            <person name="Lassalle F."/>
        </authorList>
    </citation>
    <scope>NUCLEOTIDE SEQUENCE [LARGE SCALE GENOMIC DNA]</scope>
    <source>
        <strain evidence="2 3">AB21</strain>
    </source>
</reference>
<evidence type="ECO:0000313" key="2">
    <source>
        <dbReference type="EMBL" id="CAD7057352.1"/>
    </source>
</evidence>
<evidence type="ECO:0000313" key="3">
    <source>
        <dbReference type="Proteomes" id="UP000601041"/>
    </source>
</evidence>
<protein>
    <recommendedName>
        <fullName evidence="4">Secreted protein</fullName>
    </recommendedName>
</protein>
<comment type="caution">
    <text evidence="2">The sequence shown here is derived from an EMBL/GenBank/DDBJ whole genome shotgun (WGS) entry which is preliminary data.</text>
</comment>
<feature type="chain" id="PRO_5047162346" description="Secreted protein" evidence="1">
    <location>
        <begin position="24"/>
        <end position="113"/>
    </location>
</feature>
<evidence type="ECO:0000256" key="1">
    <source>
        <dbReference type="SAM" id="SignalP"/>
    </source>
</evidence>
<keyword evidence="3" id="KW-1185">Reference proteome</keyword>
<name>A0ABM8Q024_9HYPH</name>
<proteinExistence type="predicted"/>
<dbReference type="EMBL" id="CABFWE030000019">
    <property type="protein sequence ID" value="CAD7057352.1"/>
    <property type="molecule type" value="Genomic_DNA"/>
</dbReference>
<evidence type="ECO:0008006" key="4">
    <source>
        <dbReference type="Google" id="ProtNLM"/>
    </source>
</evidence>
<accession>A0ABM8Q024</accession>
<organism evidence="2 3">
    <name type="scientific">Pseudorhizobium halotolerans</name>
    <dbReference type="NCBI Taxonomy" id="1233081"/>
    <lineage>
        <taxon>Bacteria</taxon>
        <taxon>Pseudomonadati</taxon>
        <taxon>Pseudomonadota</taxon>
        <taxon>Alphaproteobacteria</taxon>
        <taxon>Hyphomicrobiales</taxon>
        <taxon>Rhizobiaceae</taxon>
        <taxon>Rhizobium/Agrobacterium group</taxon>
        <taxon>Pseudorhizobium</taxon>
    </lineage>
</organism>
<feature type="signal peptide" evidence="1">
    <location>
        <begin position="1"/>
        <end position="23"/>
    </location>
</feature>
<sequence length="113" mass="11739">MMTSRKSTLLAALAILTATGGAAAITSAPPTPLKVGRTGIQCYGQPCPWNGVWPADQAAQPSNLIWSGPTPPPMTGKEADLARVRGEYLQGCVMVEARFSDGVLRVGRIVGGC</sequence>
<keyword evidence="1" id="KW-0732">Signal</keyword>
<dbReference type="Proteomes" id="UP000601041">
    <property type="component" value="Unassembled WGS sequence"/>
</dbReference>